<comment type="caution">
    <text evidence="9">The sequence shown here is derived from an EMBL/GenBank/DDBJ whole genome shotgun (WGS) entry which is preliminary data.</text>
</comment>
<dbReference type="InterPro" id="IPR017900">
    <property type="entry name" value="4Fe4S_Fe_S_CS"/>
</dbReference>
<keyword evidence="1" id="KW-0813">Transport</keyword>
<dbReference type="Gene3D" id="3.30.70.20">
    <property type="match status" value="2"/>
</dbReference>
<gene>
    <name evidence="9" type="ORF">AC477_05680</name>
</gene>
<proteinExistence type="predicted"/>
<evidence type="ECO:0000256" key="1">
    <source>
        <dbReference type="ARBA" id="ARBA00022448"/>
    </source>
</evidence>
<organism evidence="9 10">
    <name type="scientific">miscellaneous Crenarchaeota group-1 archaeon SG8-32-1</name>
    <dbReference type="NCBI Taxonomy" id="1685124"/>
    <lineage>
        <taxon>Archaea</taxon>
        <taxon>Candidatus Bathyarchaeota</taxon>
        <taxon>MCG-1</taxon>
    </lineage>
</organism>
<evidence type="ECO:0000256" key="5">
    <source>
        <dbReference type="ARBA" id="ARBA00022982"/>
    </source>
</evidence>
<dbReference type="InterPro" id="IPR017896">
    <property type="entry name" value="4Fe4S_Fe-S-bd"/>
</dbReference>
<evidence type="ECO:0000313" key="10">
    <source>
        <dbReference type="Proteomes" id="UP000037237"/>
    </source>
</evidence>
<dbReference type="SUPFAM" id="SSF54862">
    <property type="entry name" value="4Fe-4S ferredoxins"/>
    <property type="match status" value="1"/>
</dbReference>
<dbReference type="GO" id="GO:0051539">
    <property type="term" value="F:4 iron, 4 sulfur cluster binding"/>
    <property type="evidence" value="ECO:0007669"/>
    <property type="project" value="UniProtKB-KW"/>
</dbReference>
<dbReference type="PANTHER" id="PTHR43177">
    <property type="entry name" value="PROTEIN NRFC"/>
    <property type="match status" value="1"/>
</dbReference>
<sequence length="147" mass="16225">MKRIAIKEDACIGCGLCQVYCTIEHSKSKDPIKAYLKEYPKPVSRVRIETKKPNSISIRCQNCKDTPCVNACLAGAMKLDKETGQITHDTEKCIGCWTCIMVCPYGAVKPDSSGKIIAKCDLCPNREIPACVENCPNEALVCEEVEH</sequence>
<keyword evidence="4" id="KW-0677">Repeat</keyword>
<dbReference type="GO" id="GO:0016491">
    <property type="term" value="F:oxidoreductase activity"/>
    <property type="evidence" value="ECO:0007669"/>
    <property type="project" value="UniProtKB-ARBA"/>
</dbReference>
<keyword evidence="3" id="KW-0479">Metal-binding</keyword>
<dbReference type="PROSITE" id="PS00198">
    <property type="entry name" value="4FE4S_FER_1"/>
    <property type="match status" value="1"/>
</dbReference>
<dbReference type="Proteomes" id="UP000037237">
    <property type="component" value="Unassembled WGS sequence"/>
</dbReference>
<name>A0A0M0BMI0_9ARCH</name>
<evidence type="ECO:0000256" key="3">
    <source>
        <dbReference type="ARBA" id="ARBA00022723"/>
    </source>
</evidence>
<dbReference type="AlphaFoldDB" id="A0A0M0BMI0"/>
<feature type="domain" description="4Fe-4S ferredoxin-type" evidence="8">
    <location>
        <begin position="84"/>
        <end position="113"/>
    </location>
</feature>
<keyword evidence="6" id="KW-0408">Iron</keyword>
<dbReference type="Pfam" id="PF13247">
    <property type="entry name" value="Fer4_11"/>
    <property type="match status" value="1"/>
</dbReference>
<evidence type="ECO:0000313" key="9">
    <source>
        <dbReference type="EMBL" id="KON29634.1"/>
    </source>
</evidence>
<evidence type="ECO:0000256" key="4">
    <source>
        <dbReference type="ARBA" id="ARBA00022737"/>
    </source>
</evidence>
<dbReference type="EMBL" id="LFWU01000149">
    <property type="protein sequence ID" value="KON29634.1"/>
    <property type="molecule type" value="Genomic_DNA"/>
</dbReference>
<evidence type="ECO:0000259" key="8">
    <source>
        <dbReference type="PROSITE" id="PS51379"/>
    </source>
</evidence>
<evidence type="ECO:0000256" key="2">
    <source>
        <dbReference type="ARBA" id="ARBA00022485"/>
    </source>
</evidence>
<dbReference type="CDD" id="cd10563">
    <property type="entry name" value="CooF_like"/>
    <property type="match status" value="1"/>
</dbReference>
<evidence type="ECO:0000256" key="7">
    <source>
        <dbReference type="ARBA" id="ARBA00023014"/>
    </source>
</evidence>
<keyword evidence="7" id="KW-0411">Iron-sulfur</keyword>
<dbReference type="InterPro" id="IPR050954">
    <property type="entry name" value="ET_IronSulfur_Cluster-Binding"/>
</dbReference>
<feature type="domain" description="4Fe-4S ferredoxin-type" evidence="8">
    <location>
        <begin position="2"/>
        <end position="31"/>
    </location>
</feature>
<reference evidence="9 10" key="1">
    <citation type="submission" date="2015-06" db="EMBL/GenBank/DDBJ databases">
        <title>New insights into the roles of widespread benthic archaea in carbon and nitrogen cycling.</title>
        <authorList>
            <person name="Lazar C.S."/>
            <person name="Baker B.J."/>
            <person name="Seitz K.W."/>
            <person name="Hyde A.S."/>
            <person name="Dick G.J."/>
            <person name="Hinrichs K.-U."/>
            <person name="Teske A.P."/>
        </authorList>
    </citation>
    <scope>NUCLEOTIDE SEQUENCE [LARGE SCALE GENOMIC DNA]</scope>
    <source>
        <strain evidence="9">SG8-32-1</strain>
    </source>
</reference>
<accession>A0A0M0BMI0</accession>
<keyword evidence="5" id="KW-0249">Electron transport</keyword>
<protein>
    <submittedName>
        <fullName evidence="9">4Fe-4S ferredoxin</fullName>
    </submittedName>
</protein>
<evidence type="ECO:0000256" key="6">
    <source>
        <dbReference type="ARBA" id="ARBA00023004"/>
    </source>
</evidence>
<dbReference type="PROSITE" id="PS51379">
    <property type="entry name" value="4FE4S_FER_2"/>
    <property type="match status" value="2"/>
</dbReference>
<dbReference type="GO" id="GO:0046872">
    <property type="term" value="F:metal ion binding"/>
    <property type="evidence" value="ECO:0007669"/>
    <property type="project" value="UniProtKB-KW"/>
</dbReference>
<keyword evidence="2" id="KW-0004">4Fe-4S</keyword>
<dbReference type="PANTHER" id="PTHR43177:SF5">
    <property type="entry name" value="ANAEROBIC DIMETHYL SULFOXIDE REDUCTASE CHAIN B-RELATED"/>
    <property type="match status" value="1"/>
</dbReference>